<accession>A0AA42CEJ3</accession>
<evidence type="ECO:0000256" key="3">
    <source>
        <dbReference type="ARBA" id="ARBA00022729"/>
    </source>
</evidence>
<name>A0AA42CEJ3_9PROT</name>
<evidence type="ECO:0000313" key="7">
    <source>
        <dbReference type="Proteomes" id="UP001165679"/>
    </source>
</evidence>
<dbReference type="PANTHER" id="PTHR30290">
    <property type="entry name" value="PERIPLASMIC BINDING COMPONENT OF ABC TRANSPORTER"/>
    <property type="match status" value="1"/>
</dbReference>
<dbReference type="PIRSF" id="PIRSF002741">
    <property type="entry name" value="MppA"/>
    <property type="match status" value="1"/>
</dbReference>
<dbReference type="Gene3D" id="3.90.76.10">
    <property type="entry name" value="Dipeptide-binding Protein, Domain 1"/>
    <property type="match status" value="1"/>
</dbReference>
<dbReference type="SUPFAM" id="SSF53850">
    <property type="entry name" value="Periplasmic binding protein-like II"/>
    <property type="match status" value="1"/>
</dbReference>
<reference evidence="6" key="2">
    <citation type="submission" date="2022-10" db="EMBL/GenBank/DDBJ databases">
        <authorList>
            <person name="Trinh H.N."/>
        </authorList>
    </citation>
    <scope>NUCLEOTIDE SEQUENCE</scope>
    <source>
        <strain evidence="6">RN2-1</strain>
    </source>
</reference>
<comment type="subcellular location">
    <subcellularLocation>
        <location evidence="1">Periplasm</location>
    </subcellularLocation>
</comment>
<evidence type="ECO:0000256" key="4">
    <source>
        <dbReference type="SAM" id="SignalP"/>
    </source>
</evidence>
<dbReference type="GO" id="GO:0030288">
    <property type="term" value="C:outer membrane-bounded periplasmic space"/>
    <property type="evidence" value="ECO:0007669"/>
    <property type="project" value="UniProtKB-ARBA"/>
</dbReference>
<dbReference type="Proteomes" id="UP001165679">
    <property type="component" value="Unassembled WGS sequence"/>
</dbReference>
<dbReference type="GO" id="GO:1904680">
    <property type="term" value="F:peptide transmembrane transporter activity"/>
    <property type="evidence" value="ECO:0007669"/>
    <property type="project" value="TreeGrafter"/>
</dbReference>
<protein>
    <submittedName>
        <fullName evidence="6">ABC transporter substrate-binding protein</fullName>
    </submittedName>
</protein>
<comment type="caution">
    <text evidence="6">The sequence shown here is derived from an EMBL/GenBank/DDBJ whole genome shotgun (WGS) entry which is preliminary data.</text>
</comment>
<evidence type="ECO:0000256" key="2">
    <source>
        <dbReference type="ARBA" id="ARBA00005695"/>
    </source>
</evidence>
<evidence type="ECO:0000313" key="6">
    <source>
        <dbReference type="EMBL" id="MCW3475354.1"/>
    </source>
</evidence>
<keyword evidence="3 4" id="KW-0732">Signal</keyword>
<dbReference type="AlphaFoldDB" id="A0AA42CEJ3"/>
<dbReference type="InterPro" id="IPR000914">
    <property type="entry name" value="SBP_5_dom"/>
</dbReference>
<dbReference type="GO" id="GO:0015833">
    <property type="term" value="P:peptide transport"/>
    <property type="evidence" value="ECO:0007669"/>
    <property type="project" value="TreeGrafter"/>
</dbReference>
<dbReference type="Pfam" id="PF00496">
    <property type="entry name" value="SBP_bac_5"/>
    <property type="match status" value="1"/>
</dbReference>
<dbReference type="Gene3D" id="3.40.190.10">
    <property type="entry name" value="Periplasmic binding protein-like II"/>
    <property type="match status" value="1"/>
</dbReference>
<gene>
    <name evidence="6" type="ORF">OL599_12295</name>
</gene>
<organism evidence="6 7">
    <name type="scientific">Limobrevibacterium gyesilva</name>
    <dbReference type="NCBI Taxonomy" id="2991712"/>
    <lineage>
        <taxon>Bacteria</taxon>
        <taxon>Pseudomonadati</taxon>
        <taxon>Pseudomonadota</taxon>
        <taxon>Alphaproteobacteria</taxon>
        <taxon>Acetobacterales</taxon>
        <taxon>Acetobacteraceae</taxon>
        <taxon>Limobrevibacterium</taxon>
    </lineage>
</organism>
<sequence length="502" mass="53303">MTRIGSRTALAALAVMLPFAVGLPTAAAQTLEIATDQSPVGLDPHVATAFSTALIDSNIYEGLTAVDTDLRTVPSLAESWTVSPDGLTYVFRLRAGATFHNGRAVTPQDIIANIERVRDPKTASPFASRFTGIKGMEAVGANELRLTLDAPSAPLLSQLATLAIVAPEAAATLGRVPVGTGPFRFKEWVPDTYITLERNPAYWEKGLPYLGGLKFNIVPESATREAGIASGTYRLMPVVDAAAAAALAGKPGVRLLQTQDLAYSLIGLNTSKAPFDKPAVREAFNLAIDRAQLVQAVYFGRGVPGGPLSPALTQWALPVSAFPCYTPDAAAAQKKLQEAGITGKLKVTLNVLGSLQQVVDVAQVVQAQLNKAGFDVQLNVQEQGKFIADWRASNFEGFVSLNSGSPDPDDYFGRAFQTGGATNVYKYSNPDLDKLLIAARAETDPKARKQLYDGAQRILACTGPAIDLAYGTLFAAVRGDVQGFTPMATRSLRTLREAKIAP</sequence>
<dbReference type="EMBL" id="JAPDNT010000008">
    <property type="protein sequence ID" value="MCW3475354.1"/>
    <property type="molecule type" value="Genomic_DNA"/>
</dbReference>
<reference evidence="6" key="1">
    <citation type="submission" date="2022-09" db="EMBL/GenBank/DDBJ databases">
        <title>Rhodovastum sp. nov. RN2-1 isolated from soil in Seongnam, South Korea.</title>
        <authorList>
            <person name="Le N.T."/>
        </authorList>
    </citation>
    <scope>NUCLEOTIDE SEQUENCE</scope>
    <source>
        <strain evidence="6">RN2-1</strain>
    </source>
</reference>
<keyword evidence="7" id="KW-1185">Reference proteome</keyword>
<dbReference type="InterPro" id="IPR039424">
    <property type="entry name" value="SBP_5"/>
</dbReference>
<dbReference type="Gene3D" id="3.10.105.10">
    <property type="entry name" value="Dipeptide-binding Protein, Domain 3"/>
    <property type="match status" value="1"/>
</dbReference>
<dbReference type="RefSeq" id="WP_264714068.1">
    <property type="nucleotide sequence ID" value="NZ_JAPDNT010000008.1"/>
</dbReference>
<dbReference type="InterPro" id="IPR030678">
    <property type="entry name" value="Peptide/Ni-bd"/>
</dbReference>
<evidence type="ECO:0000259" key="5">
    <source>
        <dbReference type="Pfam" id="PF00496"/>
    </source>
</evidence>
<comment type="similarity">
    <text evidence="2">Belongs to the bacterial solute-binding protein 5 family.</text>
</comment>
<proteinExistence type="inferred from homology"/>
<feature type="chain" id="PRO_5041381994" evidence="4">
    <location>
        <begin position="28"/>
        <end position="502"/>
    </location>
</feature>
<dbReference type="GO" id="GO:0043190">
    <property type="term" value="C:ATP-binding cassette (ABC) transporter complex"/>
    <property type="evidence" value="ECO:0007669"/>
    <property type="project" value="InterPro"/>
</dbReference>
<evidence type="ECO:0000256" key="1">
    <source>
        <dbReference type="ARBA" id="ARBA00004418"/>
    </source>
</evidence>
<feature type="signal peptide" evidence="4">
    <location>
        <begin position="1"/>
        <end position="27"/>
    </location>
</feature>
<dbReference type="PANTHER" id="PTHR30290:SF38">
    <property type="entry name" value="D,D-DIPEPTIDE-BINDING PERIPLASMIC PROTEIN DDPA-RELATED"/>
    <property type="match status" value="1"/>
</dbReference>
<feature type="domain" description="Solute-binding protein family 5" evidence="5">
    <location>
        <begin position="73"/>
        <end position="420"/>
    </location>
</feature>